<dbReference type="EC" id="1.17.7.1" evidence="5"/>
<dbReference type="InterPro" id="IPR045854">
    <property type="entry name" value="NO2/SO3_Rdtase_4Fe4S_sf"/>
</dbReference>
<proteinExistence type="predicted"/>
<sequence>MFNEVKRRTSHLVGYNIAVMGCIVNGPGEMSDADYGYVGEGKNKVTIYRGKEPVYRSVPEDSAIDMLLELIEEDARNKVFLPRT</sequence>
<dbReference type="GO" id="GO:0016114">
    <property type="term" value="P:terpenoid biosynthetic process"/>
    <property type="evidence" value="ECO:0007669"/>
    <property type="project" value="InterPro"/>
</dbReference>
<comment type="caution">
    <text evidence="5">The sequence shown here is derived from an EMBL/GenBank/DDBJ whole genome shotgun (WGS) entry which is preliminary data.</text>
</comment>
<organism evidence="5">
    <name type="scientific">bioreactor metagenome</name>
    <dbReference type="NCBI Taxonomy" id="1076179"/>
    <lineage>
        <taxon>unclassified sequences</taxon>
        <taxon>metagenomes</taxon>
        <taxon>ecological metagenomes</taxon>
    </lineage>
</organism>
<dbReference type="Pfam" id="PF26540">
    <property type="entry name" value="GcpE_C"/>
    <property type="match status" value="1"/>
</dbReference>
<evidence type="ECO:0000313" key="5">
    <source>
        <dbReference type="EMBL" id="MPN63108.1"/>
    </source>
</evidence>
<dbReference type="InterPro" id="IPR058579">
    <property type="entry name" value="IspG_C"/>
</dbReference>
<protein>
    <submittedName>
        <fullName evidence="5">4-hydroxy-3-methylbut-2-en-1-yl diphosphate synthase (Ferredoxin)</fullName>
        <ecNumber evidence="5">1.17.7.1</ecNumber>
    </submittedName>
</protein>
<dbReference type="PANTHER" id="PTHR30454:SF0">
    <property type="entry name" value="4-HYDROXY-3-METHYLBUT-2-EN-1-YL DIPHOSPHATE SYNTHASE (FERREDOXIN), CHLOROPLASTIC"/>
    <property type="match status" value="1"/>
</dbReference>
<evidence type="ECO:0000259" key="4">
    <source>
        <dbReference type="Pfam" id="PF26540"/>
    </source>
</evidence>
<gene>
    <name evidence="5" type="primary">ispG_53</name>
    <name evidence="5" type="ORF">SDC9_210862</name>
</gene>
<name>A0A645JHD9_9ZZZZ</name>
<keyword evidence="5" id="KW-0560">Oxidoreductase</keyword>
<keyword evidence="2" id="KW-0408">Iron</keyword>
<dbReference type="GO" id="GO:0046872">
    <property type="term" value="F:metal ion binding"/>
    <property type="evidence" value="ECO:0007669"/>
    <property type="project" value="UniProtKB-KW"/>
</dbReference>
<dbReference type="SUPFAM" id="SSF56014">
    <property type="entry name" value="Nitrite and sulphite reductase 4Fe-4S domain-like"/>
    <property type="match status" value="1"/>
</dbReference>
<keyword evidence="1" id="KW-0479">Metal-binding</keyword>
<dbReference type="Gene3D" id="3.30.413.10">
    <property type="entry name" value="Sulfite Reductase Hemoprotein, domain 1"/>
    <property type="match status" value="1"/>
</dbReference>
<dbReference type="PANTHER" id="PTHR30454">
    <property type="entry name" value="4-HYDROXY-3-METHYLBUT-2-EN-1-YL DIPHOSPHATE SYNTHASE"/>
    <property type="match status" value="1"/>
</dbReference>
<feature type="domain" description="IspG C-terminal" evidence="4">
    <location>
        <begin position="2"/>
        <end position="73"/>
    </location>
</feature>
<evidence type="ECO:0000256" key="1">
    <source>
        <dbReference type="ARBA" id="ARBA00022723"/>
    </source>
</evidence>
<reference evidence="5" key="1">
    <citation type="submission" date="2019-08" db="EMBL/GenBank/DDBJ databases">
        <authorList>
            <person name="Kucharzyk K."/>
            <person name="Murdoch R.W."/>
            <person name="Higgins S."/>
            <person name="Loffler F."/>
        </authorList>
    </citation>
    <scope>NUCLEOTIDE SEQUENCE</scope>
</reference>
<dbReference type="EMBL" id="VSSQ01142041">
    <property type="protein sequence ID" value="MPN63108.1"/>
    <property type="molecule type" value="Genomic_DNA"/>
</dbReference>
<dbReference type="GO" id="GO:0051536">
    <property type="term" value="F:iron-sulfur cluster binding"/>
    <property type="evidence" value="ECO:0007669"/>
    <property type="project" value="UniProtKB-KW"/>
</dbReference>
<keyword evidence="3" id="KW-0411">Iron-sulfur</keyword>
<dbReference type="PROSITE" id="PS51257">
    <property type="entry name" value="PROKAR_LIPOPROTEIN"/>
    <property type="match status" value="1"/>
</dbReference>
<dbReference type="InterPro" id="IPR004588">
    <property type="entry name" value="IspG_bac-typ"/>
</dbReference>
<evidence type="ECO:0000256" key="3">
    <source>
        <dbReference type="ARBA" id="ARBA00023014"/>
    </source>
</evidence>
<accession>A0A645JHD9</accession>
<dbReference type="GO" id="GO:0046429">
    <property type="term" value="F:4-hydroxy-3-methylbut-2-en-1-yl diphosphate synthase activity (ferredoxin)"/>
    <property type="evidence" value="ECO:0007669"/>
    <property type="project" value="UniProtKB-EC"/>
</dbReference>
<evidence type="ECO:0000256" key="2">
    <source>
        <dbReference type="ARBA" id="ARBA00023004"/>
    </source>
</evidence>
<dbReference type="AlphaFoldDB" id="A0A645JHD9"/>
<dbReference type="GO" id="GO:0019288">
    <property type="term" value="P:isopentenyl diphosphate biosynthetic process, methylerythritol 4-phosphate pathway"/>
    <property type="evidence" value="ECO:0007669"/>
    <property type="project" value="TreeGrafter"/>
</dbReference>